<protein>
    <submittedName>
        <fullName evidence="1">Uncharacterized protein</fullName>
    </submittedName>
</protein>
<dbReference type="Proteomes" id="UP001500305">
    <property type="component" value="Unassembled WGS sequence"/>
</dbReference>
<sequence>MRIASRCASDGATAPSSTMKAITATGLLEADDTPKPVVTGADEAAHAEVFRTARKGLG</sequence>
<dbReference type="EMBL" id="BAAATR010000010">
    <property type="protein sequence ID" value="GAA2244039.1"/>
    <property type="molecule type" value="Genomic_DNA"/>
</dbReference>
<evidence type="ECO:0000313" key="1">
    <source>
        <dbReference type="EMBL" id="GAA2244039.1"/>
    </source>
</evidence>
<evidence type="ECO:0000313" key="2">
    <source>
        <dbReference type="Proteomes" id="UP001500305"/>
    </source>
</evidence>
<keyword evidence="2" id="KW-1185">Reference proteome</keyword>
<organism evidence="1 2">
    <name type="scientific">Kitasatospora cystarginea</name>
    <dbReference type="NCBI Taxonomy" id="58350"/>
    <lineage>
        <taxon>Bacteria</taxon>
        <taxon>Bacillati</taxon>
        <taxon>Actinomycetota</taxon>
        <taxon>Actinomycetes</taxon>
        <taxon>Kitasatosporales</taxon>
        <taxon>Streptomycetaceae</taxon>
        <taxon>Kitasatospora</taxon>
    </lineage>
</organism>
<gene>
    <name evidence="1" type="ORF">GCM10010430_27220</name>
</gene>
<dbReference type="RefSeq" id="WP_344636594.1">
    <property type="nucleotide sequence ID" value="NZ_BAAATR010000010.1"/>
</dbReference>
<proteinExistence type="predicted"/>
<accession>A0ABP5QU94</accession>
<name>A0ABP5QU94_9ACTN</name>
<reference evidence="2" key="1">
    <citation type="journal article" date="2019" name="Int. J. Syst. Evol. Microbiol.">
        <title>The Global Catalogue of Microorganisms (GCM) 10K type strain sequencing project: providing services to taxonomists for standard genome sequencing and annotation.</title>
        <authorList>
            <consortium name="The Broad Institute Genomics Platform"/>
            <consortium name="The Broad Institute Genome Sequencing Center for Infectious Disease"/>
            <person name="Wu L."/>
            <person name="Ma J."/>
        </authorList>
    </citation>
    <scope>NUCLEOTIDE SEQUENCE [LARGE SCALE GENOMIC DNA]</scope>
    <source>
        <strain evidence="2">JCM 7356</strain>
    </source>
</reference>
<comment type="caution">
    <text evidence="1">The sequence shown here is derived from an EMBL/GenBank/DDBJ whole genome shotgun (WGS) entry which is preliminary data.</text>
</comment>